<organism evidence="1 2">
    <name type="scientific">Actinomyces weissii</name>
    <dbReference type="NCBI Taxonomy" id="675090"/>
    <lineage>
        <taxon>Bacteria</taxon>
        <taxon>Bacillati</taxon>
        <taxon>Actinomycetota</taxon>
        <taxon>Actinomycetes</taxon>
        <taxon>Actinomycetales</taxon>
        <taxon>Actinomycetaceae</taxon>
        <taxon>Actinomyces</taxon>
    </lineage>
</organism>
<dbReference type="EMBL" id="CP066802">
    <property type="protein sequence ID" value="QQM68485.1"/>
    <property type="molecule type" value="Genomic_DNA"/>
</dbReference>
<name>A0A7T7MBV6_9ACTO</name>
<dbReference type="KEGG" id="awe:JG540_07475"/>
<dbReference type="RefSeq" id="WP_200278396.1">
    <property type="nucleotide sequence ID" value="NZ_CP066802.1"/>
</dbReference>
<evidence type="ECO:0000313" key="1">
    <source>
        <dbReference type="EMBL" id="QQM68485.1"/>
    </source>
</evidence>
<dbReference type="AlphaFoldDB" id="A0A7T7MBV6"/>
<protein>
    <submittedName>
        <fullName evidence="1">Uncharacterized protein</fullName>
    </submittedName>
</protein>
<evidence type="ECO:0000313" key="2">
    <source>
        <dbReference type="Proteomes" id="UP000595895"/>
    </source>
</evidence>
<dbReference type="Proteomes" id="UP000595895">
    <property type="component" value="Chromosome"/>
</dbReference>
<proteinExistence type="predicted"/>
<accession>A0A7T7MBV6</accession>
<keyword evidence="2" id="KW-1185">Reference proteome</keyword>
<gene>
    <name evidence="1" type="ORF">JG540_07475</name>
</gene>
<sequence length="87" mass="9676">MSVVPTAEHRREVTQIGQDFESYRQRFNPECLEEAEAALRGLYELFDVTPVPACLVHDGTSPIVPGLEWHQCCPLSDGGPGYPPHRA</sequence>
<reference evidence="1 2" key="1">
    <citation type="submission" date="2020-12" db="EMBL/GenBank/DDBJ databases">
        <authorList>
            <person name="Zhou J."/>
        </authorList>
    </citation>
    <scope>NUCLEOTIDE SEQUENCE [LARGE SCALE GENOMIC DNA]</scope>
    <source>
        <strain evidence="1 2">CCUG 61299</strain>
    </source>
</reference>